<dbReference type="SUPFAM" id="SSF56112">
    <property type="entry name" value="Protein kinase-like (PK-like)"/>
    <property type="match status" value="1"/>
</dbReference>
<name>A0ABR2NX83_9ROSI</name>
<reference evidence="7 8" key="1">
    <citation type="journal article" date="2024" name="G3 (Bethesda)">
        <title>Genome assembly of Hibiscus sabdariffa L. provides insights into metabolisms of medicinal natural products.</title>
        <authorList>
            <person name="Kim T."/>
        </authorList>
    </citation>
    <scope>NUCLEOTIDE SEQUENCE [LARGE SCALE GENOMIC DNA]</scope>
    <source>
        <strain evidence="7">TK-2024</strain>
        <tissue evidence="7">Old leaves</tissue>
    </source>
</reference>
<evidence type="ECO:0000256" key="5">
    <source>
        <dbReference type="ARBA" id="ARBA00022840"/>
    </source>
</evidence>
<keyword evidence="3" id="KW-0547">Nucleotide-binding</keyword>
<dbReference type="PANTHER" id="PTHR43895:SF123">
    <property type="entry name" value="NON-SPECIFIC SERINE_THREONINE PROTEIN KINASE"/>
    <property type="match status" value="1"/>
</dbReference>
<evidence type="ECO:0000256" key="4">
    <source>
        <dbReference type="ARBA" id="ARBA00022777"/>
    </source>
</evidence>
<evidence type="ECO:0000256" key="2">
    <source>
        <dbReference type="ARBA" id="ARBA00022679"/>
    </source>
</evidence>
<dbReference type="Proteomes" id="UP001396334">
    <property type="component" value="Unassembled WGS sequence"/>
</dbReference>
<evidence type="ECO:0000313" key="8">
    <source>
        <dbReference type="Proteomes" id="UP001396334"/>
    </source>
</evidence>
<dbReference type="InterPro" id="IPR011009">
    <property type="entry name" value="Kinase-like_dom_sf"/>
</dbReference>
<dbReference type="Pfam" id="PF00069">
    <property type="entry name" value="Pkinase"/>
    <property type="match status" value="1"/>
</dbReference>
<dbReference type="InterPro" id="IPR000719">
    <property type="entry name" value="Prot_kinase_dom"/>
</dbReference>
<accession>A0ABR2NX83</accession>
<evidence type="ECO:0000256" key="3">
    <source>
        <dbReference type="ARBA" id="ARBA00022741"/>
    </source>
</evidence>
<evidence type="ECO:0000259" key="6">
    <source>
        <dbReference type="PROSITE" id="PS50011"/>
    </source>
</evidence>
<organism evidence="7 8">
    <name type="scientific">Hibiscus sabdariffa</name>
    <name type="common">roselle</name>
    <dbReference type="NCBI Taxonomy" id="183260"/>
    <lineage>
        <taxon>Eukaryota</taxon>
        <taxon>Viridiplantae</taxon>
        <taxon>Streptophyta</taxon>
        <taxon>Embryophyta</taxon>
        <taxon>Tracheophyta</taxon>
        <taxon>Spermatophyta</taxon>
        <taxon>Magnoliopsida</taxon>
        <taxon>eudicotyledons</taxon>
        <taxon>Gunneridae</taxon>
        <taxon>Pentapetalae</taxon>
        <taxon>rosids</taxon>
        <taxon>malvids</taxon>
        <taxon>Malvales</taxon>
        <taxon>Malvaceae</taxon>
        <taxon>Malvoideae</taxon>
        <taxon>Hibiscus</taxon>
    </lineage>
</organism>
<dbReference type="PANTHER" id="PTHR43895">
    <property type="entry name" value="CALCIUM/CALMODULIN-DEPENDENT PROTEIN KINASE KINASE-RELATED"/>
    <property type="match status" value="1"/>
</dbReference>
<dbReference type="EMBL" id="JBBPBN010000092">
    <property type="protein sequence ID" value="KAK8980736.1"/>
    <property type="molecule type" value="Genomic_DNA"/>
</dbReference>
<keyword evidence="1" id="KW-0723">Serine/threonine-protein kinase</keyword>
<comment type="caution">
    <text evidence="7">The sequence shown here is derived from an EMBL/GenBank/DDBJ whole genome shotgun (WGS) entry which is preliminary data.</text>
</comment>
<keyword evidence="2" id="KW-0808">Transferase</keyword>
<proteinExistence type="predicted"/>
<gene>
    <name evidence="7" type="ORF">V6N11_073051</name>
</gene>
<sequence>MTHHFVLKGELFNKVVIGKSEEDAARMYFQQLISVVDVCHSRGSVIKPENWLLDEQGNVKVADFGLNDLAETKHEDGFGVERSC</sequence>
<protein>
    <recommendedName>
        <fullName evidence="6">Protein kinase domain-containing protein</fullName>
    </recommendedName>
</protein>
<dbReference type="PROSITE" id="PS50011">
    <property type="entry name" value="PROTEIN_KINASE_DOM"/>
    <property type="match status" value="1"/>
</dbReference>
<dbReference type="Gene3D" id="1.10.510.10">
    <property type="entry name" value="Transferase(Phosphotransferase) domain 1"/>
    <property type="match status" value="1"/>
</dbReference>
<evidence type="ECO:0000313" key="7">
    <source>
        <dbReference type="EMBL" id="KAK8980736.1"/>
    </source>
</evidence>
<keyword evidence="5" id="KW-0067">ATP-binding</keyword>
<keyword evidence="4" id="KW-0418">Kinase</keyword>
<evidence type="ECO:0000256" key="1">
    <source>
        <dbReference type="ARBA" id="ARBA00022527"/>
    </source>
</evidence>
<keyword evidence="8" id="KW-1185">Reference proteome</keyword>
<feature type="domain" description="Protein kinase" evidence="6">
    <location>
        <begin position="1"/>
        <end position="84"/>
    </location>
</feature>